<evidence type="ECO:0000256" key="3">
    <source>
        <dbReference type="ARBA" id="ARBA00022989"/>
    </source>
</evidence>
<dbReference type="Proteomes" id="UP000757103">
    <property type="component" value="Unassembled WGS sequence"/>
</dbReference>
<evidence type="ECO:0000313" key="6">
    <source>
        <dbReference type="Proteomes" id="UP000757103"/>
    </source>
</evidence>
<sequence length="246" mass="28541">MSVSWNLWHGCRKISEGCRHCYVYRRDSLYGKDSSVVARTAAFDLPVKRKRNGDYRVPSGEQVYTCFTSDFFLAEADEWRSEAWDMIRERSDLSFVIPTKRIDRFGVALPADWGDGYPHVAIACTIENQEQLDRRLPIFKALPIRHRLLFCEPLLGPLDFHGLLDRDIDEVSVGGESGSEARVCDYDWVLDIRRQCMEQGVPFSFHQTGARLRKDGRLYRIRREFQHSQARRAGIDYEGENRDSAL</sequence>
<evidence type="ECO:0000256" key="4">
    <source>
        <dbReference type="ARBA" id="ARBA00023136"/>
    </source>
</evidence>
<proteinExistence type="predicted"/>
<reference evidence="5" key="1">
    <citation type="journal article" date="2021" name="PeerJ">
        <title>Extensive microbial diversity within the chicken gut microbiome revealed by metagenomics and culture.</title>
        <authorList>
            <person name="Gilroy R."/>
            <person name="Ravi A."/>
            <person name="Getino M."/>
            <person name="Pursley I."/>
            <person name="Horton D.L."/>
            <person name="Alikhan N.F."/>
            <person name="Baker D."/>
            <person name="Gharbi K."/>
            <person name="Hall N."/>
            <person name="Watson M."/>
            <person name="Adriaenssens E.M."/>
            <person name="Foster-Nyarko E."/>
            <person name="Jarju S."/>
            <person name="Secka A."/>
            <person name="Antonio M."/>
            <person name="Oren A."/>
            <person name="Chaudhuri R.R."/>
            <person name="La Ragione R."/>
            <person name="Hildebrand F."/>
            <person name="Pallen M.J."/>
        </authorList>
    </citation>
    <scope>NUCLEOTIDE SEQUENCE</scope>
    <source>
        <strain evidence="5">CHK121-7720</strain>
    </source>
</reference>
<gene>
    <name evidence="5" type="ORF">K8U91_04990</name>
</gene>
<keyword evidence="4" id="KW-0472">Membrane</keyword>
<reference evidence="5" key="2">
    <citation type="submission" date="2021-09" db="EMBL/GenBank/DDBJ databases">
        <authorList>
            <person name="Gilroy R."/>
        </authorList>
    </citation>
    <scope>NUCLEOTIDE SEQUENCE</scope>
    <source>
        <strain evidence="5">CHK121-7720</strain>
    </source>
</reference>
<evidence type="ECO:0000256" key="2">
    <source>
        <dbReference type="ARBA" id="ARBA00022692"/>
    </source>
</evidence>
<name>A0A921MQC3_9BACT</name>
<dbReference type="Pfam" id="PF07505">
    <property type="entry name" value="DUF5131"/>
    <property type="match status" value="1"/>
</dbReference>
<dbReference type="RefSeq" id="WP_273305854.1">
    <property type="nucleotide sequence ID" value="NZ_DYUD01000015.1"/>
</dbReference>
<dbReference type="AlphaFoldDB" id="A0A921MQC3"/>
<keyword evidence="2" id="KW-0812">Transmembrane</keyword>
<evidence type="ECO:0000256" key="1">
    <source>
        <dbReference type="ARBA" id="ARBA00004141"/>
    </source>
</evidence>
<keyword evidence="3" id="KW-1133">Transmembrane helix</keyword>
<dbReference type="InterPro" id="IPR011101">
    <property type="entry name" value="DUF5131"/>
</dbReference>
<dbReference type="EMBL" id="DYUD01000015">
    <property type="protein sequence ID" value="HJG88818.1"/>
    <property type="molecule type" value="Genomic_DNA"/>
</dbReference>
<organism evidence="5 6">
    <name type="scientific">Barnesiella viscericola</name>
    <dbReference type="NCBI Taxonomy" id="397865"/>
    <lineage>
        <taxon>Bacteria</taxon>
        <taxon>Pseudomonadati</taxon>
        <taxon>Bacteroidota</taxon>
        <taxon>Bacteroidia</taxon>
        <taxon>Bacteroidales</taxon>
        <taxon>Barnesiellaceae</taxon>
        <taxon>Barnesiella</taxon>
    </lineage>
</organism>
<accession>A0A921MQC3</accession>
<comment type="caution">
    <text evidence="5">The sequence shown here is derived from an EMBL/GenBank/DDBJ whole genome shotgun (WGS) entry which is preliminary data.</text>
</comment>
<dbReference type="InterPro" id="IPR017974">
    <property type="entry name" value="Claudin_CS"/>
</dbReference>
<protein>
    <submittedName>
        <fullName evidence="5">Phage Gp37/Gp68 family protein</fullName>
    </submittedName>
</protein>
<dbReference type="PROSITE" id="PS01346">
    <property type="entry name" value="CLAUDIN"/>
    <property type="match status" value="1"/>
</dbReference>
<dbReference type="GO" id="GO:0016020">
    <property type="term" value="C:membrane"/>
    <property type="evidence" value="ECO:0007669"/>
    <property type="project" value="UniProtKB-SubCell"/>
</dbReference>
<comment type="subcellular location">
    <subcellularLocation>
        <location evidence="1">Membrane</location>
        <topology evidence="1">Multi-pass membrane protein</topology>
    </subcellularLocation>
</comment>
<evidence type="ECO:0000313" key="5">
    <source>
        <dbReference type="EMBL" id="HJG88818.1"/>
    </source>
</evidence>